<dbReference type="InterPro" id="IPR036390">
    <property type="entry name" value="WH_DNA-bd_sf"/>
</dbReference>
<dbReference type="EMBL" id="BAAATD010000002">
    <property type="protein sequence ID" value="GAA2588228.1"/>
    <property type="molecule type" value="Genomic_DNA"/>
</dbReference>
<dbReference type="PROSITE" id="PS51186">
    <property type="entry name" value="GNAT"/>
    <property type="match status" value="1"/>
</dbReference>
<dbReference type="Pfam" id="PF00583">
    <property type="entry name" value="Acetyltransf_1"/>
    <property type="match status" value="1"/>
</dbReference>
<feature type="domain" description="N-acetyltransferase" evidence="3">
    <location>
        <begin position="151"/>
        <end position="309"/>
    </location>
</feature>
<dbReference type="PANTHER" id="PTHR13947:SF37">
    <property type="entry name" value="LD18367P"/>
    <property type="match status" value="1"/>
</dbReference>
<keyword evidence="5" id="KW-1185">Reference proteome</keyword>
<evidence type="ECO:0000313" key="5">
    <source>
        <dbReference type="Proteomes" id="UP001501509"/>
    </source>
</evidence>
<dbReference type="InterPro" id="IPR016181">
    <property type="entry name" value="Acyl_CoA_acyltransferase"/>
</dbReference>
<feature type="domain" description="HTH marR-type" evidence="2">
    <location>
        <begin position="1"/>
        <end position="139"/>
    </location>
</feature>
<dbReference type="CDD" id="cd04301">
    <property type="entry name" value="NAT_SF"/>
    <property type="match status" value="1"/>
</dbReference>
<proteinExistence type="predicted"/>
<dbReference type="PROSITE" id="PS50995">
    <property type="entry name" value="HTH_MARR_2"/>
    <property type="match status" value="1"/>
</dbReference>
<dbReference type="SUPFAM" id="SSF55729">
    <property type="entry name" value="Acyl-CoA N-acyltransferases (Nat)"/>
    <property type="match status" value="1"/>
</dbReference>
<keyword evidence="1" id="KW-0808">Transferase</keyword>
<comment type="caution">
    <text evidence="4">The sequence shown here is derived from an EMBL/GenBank/DDBJ whole genome shotgun (WGS) entry which is preliminary data.</text>
</comment>
<dbReference type="RefSeq" id="WP_344540097.1">
    <property type="nucleotide sequence ID" value="NZ_BAAATD010000002.1"/>
</dbReference>
<dbReference type="PANTHER" id="PTHR13947">
    <property type="entry name" value="GNAT FAMILY N-ACETYLTRANSFERASE"/>
    <property type="match status" value="1"/>
</dbReference>
<dbReference type="InterPro" id="IPR050769">
    <property type="entry name" value="NAT_camello-type"/>
</dbReference>
<dbReference type="InterPro" id="IPR000835">
    <property type="entry name" value="HTH_MarR-typ"/>
</dbReference>
<gene>
    <name evidence="4" type="ORF">GCM10010411_21380</name>
</gene>
<evidence type="ECO:0000313" key="4">
    <source>
        <dbReference type="EMBL" id="GAA2588228.1"/>
    </source>
</evidence>
<protein>
    <submittedName>
        <fullName evidence="4">Helix-turn-helix domain-containing GNAT family N-acetyltransferase</fullName>
    </submittedName>
</protein>
<reference evidence="4 5" key="1">
    <citation type="journal article" date="2019" name="Int. J. Syst. Evol. Microbiol.">
        <title>The Global Catalogue of Microorganisms (GCM) 10K type strain sequencing project: providing services to taxonomists for standard genome sequencing and annotation.</title>
        <authorList>
            <consortium name="The Broad Institute Genomics Platform"/>
            <consortium name="The Broad Institute Genome Sequencing Center for Infectious Disease"/>
            <person name="Wu L."/>
            <person name="Ma J."/>
        </authorList>
    </citation>
    <scope>NUCLEOTIDE SEQUENCE [LARGE SCALE GENOMIC DNA]</scope>
    <source>
        <strain evidence="4 5">JCM 6833</strain>
    </source>
</reference>
<dbReference type="InterPro" id="IPR000182">
    <property type="entry name" value="GNAT_dom"/>
</dbReference>
<name>A0ABN3PKW7_9ACTN</name>
<dbReference type="SMART" id="SM00347">
    <property type="entry name" value="HTH_MARR"/>
    <property type="match status" value="1"/>
</dbReference>
<dbReference type="Gene3D" id="1.10.10.10">
    <property type="entry name" value="Winged helix-like DNA-binding domain superfamily/Winged helix DNA-binding domain"/>
    <property type="match status" value="1"/>
</dbReference>
<dbReference type="Gene3D" id="3.40.630.30">
    <property type="match status" value="1"/>
</dbReference>
<dbReference type="SUPFAM" id="SSF46785">
    <property type="entry name" value="Winged helix' DNA-binding domain"/>
    <property type="match status" value="1"/>
</dbReference>
<dbReference type="Proteomes" id="UP001501509">
    <property type="component" value="Unassembled WGS sequence"/>
</dbReference>
<evidence type="ECO:0000259" key="2">
    <source>
        <dbReference type="PROSITE" id="PS50995"/>
    </source>
</evidence>
<sequence>MDVIADEITTVRSFNRFYTGVIGVLGEGLLKTPYSLTEARVIFELAQRDATEVLELRRALDLDPGYLSRMLARFESDGIARRERSAADARRQVARLTPHGREVFAMLDERSVGEIRAMLDRLPAGRRQLLVTAMKTIQNVLDDAGPPRGTCVLRPLRPGDLGWVVQRNGALYAEEVGWDRTYEALVAKIVAGYGESHDPACENAWIAELDGAPVGSVFCMKKEEAVAQLRLLHVEPPARGLGVGAALVGECVRFAEKAGYAEMMLWTTALQRPAHRIYRAAGFELEREEEPVERFGGVIHGQYWRKKFQTA</sequence>
<evidence type="ECO:0000259" key="3">
    <source>
        <dbReference type="PROSITE" id="PS51186"/>
    </source>
</evidence>
<dbReference type="InterPro" id="IPR036388">
    <property type="entry name" value="WH-like_DNA-bd_sf"/>
</dbReference>
<accession>A0ABN3PKW7</accession>
<dbReference type="Pfam" id="PF01047">
    <property type="entry name" value="MarR"/>
    <property type="match status" value="1"/>
</dbReference>
<evidence type="ECO:0000256" key="1">
    <source>
        <dbReference type="ARBA" id="ARBA00022679"/>
    </source>
</evidence>
<organism evidence="4 5">
    <name type="scientific">Actinomadura fulvescens</name>
    <dbReference type="NCBI Taxonomy" id="46160"/>
    <lineage>
        <taxon>Bacteria</taxon>
        <taxon>Bacillati</taxon>
        <taxon>Actinomycetota</taxon>
        <taxon>Actinomycetes</taxon>
        <taxon>Streptosporangiales</taxon>
        <taxon>Thermomonosporaceae</taxon>
        <taxon>Actinomadura</taxon>
    </lineage>
</organism>